<protein>
    <recommendedName>
        <fullName evidence="3">MULE transposase domain-containing protein</fullName>
    </recommendedName>
</protein>
<evidence type="ECO:0000313" key="2">
    <source>
        <dbReference type="Proteomes" id="UP000275267"/>
    </source>
</evidence>
<name>A0A3L6SHJ0_PANMI</name>
<dbReference type="Proteomes" id="UP000275267">
    <property type="component" value="Unassembled WGS sequence"/>
</dbReference>
<keyword evidence="2" id="KW-1185">Reference proteome</keyword>
<proteinExistence type="predicted"/>
<comment type="caution">
    <text evidence="1">The sequence shown here is derived from an EMBL/GenBank/DDBJ whole genome shotgun (WGS) entry which is preliminary data.</text>
</comment>
<organism evidence="1 2">
    <name type="scientific">Panicum miliaceum</name>
    <name type="common">Proso millet</name>
    <name type="synonym">Broomcorn millet</name>
    <dbReference type="NCBI Taxonomy" id="4540"/>
    <lineage>
        <taxon>Eukaryota</taxon>
        <taxon>Viridiplantae</taxon>
        <taxon>Streptophyta</taxon>
        <taxon>Embryophyta</taxon>
        <taxon>Tracheophyta</taxon>
        <taxon>Spermatophyta</taxon>
        <taxon>Magnoliopsida</taxon>
        <taxon>Liliopsida</taxon>
        <taxon>Poales</taxon>
        <taxon>Poaceae</taxon>
        <taxon>PACMAD clade</taxon>
        <taxon>Panicoideae</taxon>
        <taxon>Panicodae</taxon>
        <taxon>Paniceae</taxon>
        <taxon>Panicinae</taxon>
        <taxon>Panicum</taxon>
        <taxon>Panicum sect. Panicum</taxon>
    </lineage>
</organism>
<reference evidence="2" key="1">
    <citation type="journal article" date="2019" name="Nat. Commun.">
        <title>The genome of broomcorn millet.</title>
        <authorList>
            <person name="Zou C."/>
            <person name="Miki D."/>
            <person name="Li D."/>
            <person name="Tang Q."/>
            <person name="Xiao L."/>
            <person name="Rajput S."/>
            <person name="Deng P."/>
            <person name="Jia W."/>
            <person name="Huang R."/>
            <person name="Zhang M."/>
            <person name="Sun Y."/>
            <person name="Hu J."/>
            <person name="Fu X."/>
            <person name="Schnable P.S."/>
            <person name="Li F."/>
            <person name="Zhang H."/>
            <person name="Feng B."/>
            <person name="Zhu X."/>
            <person name="Liu R."/>
            <person name="Schnable J.C."/>
            <person name="Zhu J.-K."/>
            <person name="Zhang H."/>
        </authorList>
    </citation>
    <scope>NUCLEOTIDE SEQUENCE [LARGE SCALE GENOMIC DNA]</scope>
</reference>
<dbReference type="PANTHER" id="PTHR31973:SF191">
    <property type="entry name" value="OS05G0489400 PROTEIN"/>
    <property type="match status" value="1"/>
</dbReference>
<evidence type="ECO:0000313" key="1">
    <source>
        <dbReference type="EMBL" id="RLN19949.1"/>
    </source>
</evidence>
<accession>A0A3L6SHJ0</accession>
<sequence>MHGCHIKTKTGGILLTDVGIDSNECIYPIAMAVVEVDCKDSWKWFLNTLKDDLGIHNT</sequence>
<dbReference type="PANTHER" id="PTHR31973">
    <property type="entry name" value="POLYPROTEIN, PUTATIVE-RELATED"/>
    <property type="match status" value="1"/>
</dbReference>
<evidence type="ECO:0008006" key="3">
    <source>
        <dbReference type="Google" id="ProtNLM"/>
    </source>
</evidence>
<dbReference type="AlphaFoldDB" id="A0A3L6SHJ0"/>
<dbReference type="OrthoDB" id="785835at2759"/>
<gene>
    <name evidence="1" type="ORF">C2845_PM02G18910</name>
</gene>
<dbReference type="EMBL" id="PQIB02000005">
    <property type="protein sequence ID" value="RLN19949.1"/>
    <property type="molecule type" value="Genomic_DNA"/>
</dbReference>